<feature type="compositionally biased region" description="Basic and acidic residues" evidence="1">
    <location>
        <begin position="1"/>
        <end position="18"/>
    </location>
</feature>
<feature type="region of interest" description="Disordered" evidence="1">
    <location>
        <begin position="1"/>
        <end position="75"/>
    </location>
</feature>
<comment type="caution">
    <text evidence="2">The sequence shown here is derived from an EMBL/GenBank/DDBJ whole genome shotgun (WGS) entry which is preliminary data.</text>
</comment>
<protein>
    <submittedName>
        <fullName evidence="2">Methionine synthase 2</fullName>
    </submittedName>
</protein>
<keyword evidence="3" id="KW-1185">Reference proteome</keyword>
<evidence type="ECO:0000313" key="3">
    <source>
        <dbReference type="Proteomes" id="UP000325081"/>
    </source>
</evidence>
<sequence length="120" mass="13509">MDDSPFEPRARRKVENKSHPLPPTAATKSRRKSPPLAEVTGTRPEPKRTQWRAQARNRTQLSFVNRSQPRRPAPSRITCTLIPLILLVFCVIRRPCSTRPTDLARPELLAPIGDIPSTPA</sequence>
<proteinExistence type="predicted"/>
<dbReference type="AlphaFoldDB" id="A0A5A7QIT4"/>
<dbReference type="Proteomes" id="UP000325081">
    <property type="component" value="Unassembled WGS sequence"/>
</dbReference>
<gene>
    <name evidence="2" type="ORF">STAS_21784</name>
</gene>
<evidence type="ECO:0000256" key="1">
    <source>
        <dbReference type="SAM" id="MobiDB-lite"/>
    </source>
</evidence>
<accession>A0A5A7QIT4</accession>
<name>A0A5A7QIT4_STRAF</name>
<evidence type="ECO:0000313" key="2">
    <source>
        <dbReference type="EMBL" id="GER44866.1"/>
    </source>
</evidence>
<reference evidence="3" key="1">
    <citation type="journal article" date="2019" name="Curr. Biol.">
        <title>Genome Sequence of Striga asiatica Provides Insight into the Evolution of Plant Parasitism.</title>
        <authorList>
            <person name="Yoshida S."/>
            <person name="Kim S."/>
            <person name="Wafula E.K."/>
            <person name="Tanskanen J."/>
            <person name="Kim Y.M."/>
            <person name="Honaas L."/>
            <person name="Yang Z."/>
            <person name="Spallek T."/>
            <person name="Conn C.E."/>
            <person name="Ichihashi Y."/>
            <person name="Cheong K."/>
            <person name="Cui S."/>
            <person name="Der J.P."/>
            <person name="Gundlach H."/>
            <person name="Jiao Y."/>
            <person name="Hori C."/>
            <person name="Ishida J.K."/>
            <person name="Kasahara H."/>
            <person name="Kiba T."/>
            <person name="Kim M.S."/>
            <person name="Koo N."/>
            <person name="Laohavisit A."/>
            <person name="Lee Y.H."/>
            <person name="Lumba S."/>
            <person name="McCourt P."/>
            <person name="Mortimer J.C."/>
            <person name="Mutuku J.M."/>
            <person name="Nomura T."/>
            <person name="Sasaki-Sekimoto Y."/>
            <person name="Seto Y."/>
            <person name="Wang Y."/>
            <person name="Wakatake T."/>
            <person name="Sakakibara H."/>
            <person name="Demura T."/>
            <person name="Yamaguchi S."/>
            <person name="Yoneyama K."/>
            <person name="Manabe R.I."/>
            <person name="Nelson D.C."/>
            <person name="Schulman A.H."/>
            <person name="Timko M.P."/>
            <person name="dePamphilis C.W."/>
            <person name="Choi D."/>
            <person name="Shirasu K."/>
        </authorList>
    </citation>
    <scope>NUCLEOTIDE SEQUENCE [LARGE SCALE GENOMIC DNA]</scope>
    <source>
        <strain evidence="3">cv. UVA1</strain>
    </source>
</reference>
<feature type="compositionally biased region" description="Polar residues" evidence="1">
    <location>
        <begin position="56"/>
        <end position="67"/>
    </location>
</feature>
<organism evidence="2 3">
    <name type="scientific">Striga asiatica</name>
    <name type="common">Asiatic witchweed</name>
    <name type="synonym">Buchnera asiatica</name>
    <dbReference type="NCBI Taxonomy" id="4170"/>
    <lineage>
        <taxon>Eukaryota</taxon>
        <taxon>Viridiplantae</taxon>
        <taxon>Streptophyta</taxon>
        <taxon>Embryophyta</taxon>
        <taxon>Tracheophyta</taxon>
        <taxon>Spermatophyta</taxon>
        <taxon>Magnoliopsida</taxon>
        <taxon>eudicotyledons</taxon>
        <taxon>Gunneridae</taxon>
        <taxon>Pentapetalae</taxon>
        <taxon>asterids</taxon>
        <taxon>lamiids</taxon>
        <taxon>Lamiales</taxon>
        <taxon>Orobanchaceae</taxon>
        <taxon>Buchnereae</taxon>
        <taxon>Striga</taxon>
    </lineage>
</organism>
<dbReference type="EMBL" id="BKCP01007159">
    <property type="protein sequence ID" value="GER44866.1"/>
    <property type="molecule type" value="Genomic_DNA"/>
</dbReference>